<evidence type="ECO:0000256" key="1">
    <source>
        <dbReference type="SAM" id="Phobius"/>
    </source>
</evidence>
<keyword evidence="1" id="KW-0812">Transmembrane</keyword>
<sequence>MNPELHQESITQKLDAFELMPPRTVSSNWDSIMAYKLRHLPKSSSWNSNTLFLTGLVLLNGSILLFSYTRNHEKQPVKKIRYEMLSNELLLPTNQYYGYF</sequence>
<accession>A0A328YPI2</accession>
<protein>
    <submittedName>
        <fullName evidence="2">Uncharacterized protein</fullName>
    </submittedName>
</protein>
<feature type="transmembrane region" description="Helical" evidence="1">
    <location>
        <begin position="50"/>
        <end position="69"/>
    </location>
</feature>
<dbReference type="EMBL" id="QLSZ01000001">
    <property type="protein sequence ID" value="RAR75500.1"/>
    <property type="molecule type" value="Genomic_DNA"/>
</dbReference>
<dbReference type="OrthoDB" id="9802627at2"/>
<comment type="caution">
    <text evidence="2">The sequence shown here is derived from an EMBL/GenBank/DDBJ whole genome shotgun (WGS) entry which is preliminary data.</text>
</comment>
<dbReference type="Proteomes" id="UP000248840">
    <property type="component" value="Unassembled WGS sequence"/>
</dbReference>
<name>A0A328YPI2_9FLAO</name>
<evidence type="ECO:0000313" key="3">
    <source>
        <dbReference type="Proteomes" id="UP000248840"/>
    </source>
</evidence>
<keyword evidence="1" id="KW-0472">Membrane</keyword>
<dbReference type="RefSeq" id="WP_112111872.1">
    <property type="nucleotide sequence ID" value="NZ_QLSZ01000001.1"/>
</dbReference>
<keyword evidence="1" id="KW-1133">Transmembrane helix</keyword>
<reference evidence="2 3" key="1">
    <citation type="submission" date="2018-06" db="EMBL/GenBank/DDBJ databases">
        <title>Genomic Encyclopedia of Archaeal and Bacterial Type Strains, Phase II (KMG-II): from individual species to whole genera.</title>
        <authorList>
            <person name="Goeker M."/>
        </authorList>
    </citation>
    <scope>NUCLEOTIDE SEQUENCE [LARGE SCALE GENOMIC DNA]</scope>
    <source>
        <strain evidence="2 3">DSM 25663</strain>
    </source>
</reference>
<keyword evidence="3" id="KW-1185">Reference proteome</keyword>
<gene>
    <name evidence="2" type="ORF">CLV55_101200</name>
</gene>
<organism evidence="2 3">
    <name type="scientific">Flavobacterium aciduliphilum</name>
    <dbReference type="NCBI Taxonomy" id="1101402"/>
    <lineage>
        <taxon>Bacteria</taxon>
        <taxon>Pseudomonadati</taxon>
        <taxon>Bacteroidota</taxon>
        <taxon>Flavobacteriia</taxon>
        <taxon>Flavobacteriales</taxon>
        <taxon>Flavobacteriaceae</taxon>
        <taxon>Flavobacterium</taxon>
    </lineage>
</organism>
<dbReference type="AlphaFoldDB" id="A0A328YPI2"/>
<proteinExistence type="predicted"/>
<evidence type="ECO:0000313" key="2">
    <source>
        <dbReference type="EMBL" id="RAR75500.1"/>
    </source>
</evidence>